<dbReference type="PANTHER" id="PTHR10410">
    <property type="entry name" value="EUKARYOTIC TRANSLATION INITIATION FACTOR 3 -RELATED"/>
    <property type="match status" value="1"/>
</dbReference>
<keyword evidence="1" id="KW-0645">Protease</keyword>
<dbReference type="Pfam" id="PF18755">
    <property type="entry name" value="RAMA"/>
    <property type="match status" value="1"/>
</dbReference>
<dbReference type="InterPro" id="IPR050242">
    <property type="entry name" value="JAMM_MPN+_peptidase_M67A"/>
</dbReference>
<evidence type="ECO:0000256" key="2">
    <source>
        <dbReference type="ARBA" id="ARBA00022723"/>
    </source>
</evidence>
<keyword evidence="9" id="KW-1185">Reference proteome</keyword>
<gene>
    <name evidence="8" type="ORF">LOTGIDRAFT_140609</name>
</gene>
<protein>
    <recommendedName>
        <fullName evidence="7">MPN domain-containing protein</fullName>
    </recommendedName>
</protein>
<dbReference type="Pfam" id="PF01398">
    <property type="entry name" value="JAB"/>
    <property type="match status" value="1"/>
</dbReference>
<keyword evidence="3" id="KW-0378">Hydrolase</keyword>
<dbReference type="OrthoDB" id="167806at2759"/>
<dbReference type="GO" id="GO:0008237">
    <property type="term" value="F:metallopeptidase activity"/>
    <property type="evidence" value="ECO:0007669"/>
    <property type="project" value="UniProtKB-KW"/>
</dbReference>
<keyword evidence="5" id="KW-0482">Metalloprotease</keyword>
<evidence type="ECO:0000313" key="9">
    <source>
        <dbReference type="Proteomes" id="UP000030746"/>
    </source>
</evidence>
<dbReference type="GO" id="GO:0006508">
    <property type="term" value="P:proteolysis"/>
    <property type="evidence" value="ECO:0007669"/>
    <property type="project" value="UniProtKB-KW"/>
</dbReference>
<accession>V4B008</accession>
<dbReference type="Proteomes" id="UP000030746">
    <property type="component" value="Unassembled WGS sequence"/>
</dbReference>
<sequence length="434" mass="49764">MGDKDDEAGGASSDEDTLTSHEKRWYALNKSRGVTLLMLMSDGMIQPGKRVLSIDYLGRQFSADLLETGKIKTHDNIFNTPSAWARHCKRIVKPDKKSGCGWASVKYKGTKLDTWKSIWCGKQRNDTPNGYDNKHSTPQGFDNKLIESPLSTSSPLSMYNGTPKKPLSNYFADDIQEEGMFRYYRPISFCLLGPALSIDPNTLVICESFSKYNHQQPFTVSMTTNAMLLMDFHSHLTHSEIVGYLGGKWDATSQHMSIRQIYPCRCRLGDKDRAPIIEEEIKRHMSQSGLGLVGWYHSHPHSPADPSLKDIGCQMMYQLKMKGSGHNYHPCIGFIVSPYDKTRYKEACQIQGYWVMPPLENRPSDYGIPMNMKYNVYQNESLTEELLTEMKKLVQFYQGSEDLVKYRDEWRPSVTYLQKIKVCPFTQRDFDKKN</sequence>
<comment type="similarity">
    <text evidence="6">Belongs to the peptidase M67 family.</text>
</comment>
<dbReference type="InterPro" id="IPR040843">
    <property type="entry name" value="RAMA"/>
</dbReference>
<keyword evidence="2" id="KW-0479">Metal-binding</keyword>
<organism evidence="8 9">
    <name type="scientific">Lottia gigantea</name>
    <name type="common">Giant owl limpet</name>
    <dbReference type="NCBI Taxonomy" id="225164"/>
    <lineage>
        <taxon>Eukaryota</taxon>
        <taxon>Metazoa</taxon>
        <taxon>Spiralia</taxon>
        <taxon>Lophotrochozoa</taxon>
        <taxon>Mollusca</taxon>
        <taxon>Gastropoda</taxon>
        <taxon>Patellogastropoda</taxon>
        <taxon>Lottioidea</taxon>
        <taxon>Lottiidae</taxon>
        <taxon>Lottia</taxon>
    </lineage>
</organism>
<keyword evidence="4" id="KW-0862">Zinc</keyword>
<proteinExistence type="inferred from homology"/>
<dbReference type="GO" id="GO:0046872">
    <property type="term" value="F:metal ion binding"/>
    <property type="evidence" value="ECO:0007669"/>
    <property type="project" value="UniProtKB-KW"/>
</dbReference>
<dbReference type="GeneID" id="20234335"/>
<evidence type="ECO:0000259" key="7">
    <source>
        <dbReference type="PROSITE" id="PS50249"/>
    </source>
</evidence>
<dbReference type="CTD" id="20234335"/>
<evidence type="ECO:0000256" key="6">
    <source>
        <dbReference type="ARBA" id="ARBA00061577"/>
    </source>
</evidence>
<dbReference type="CDD" id="cd08067">
    <property type="entry name" value="MPN_2A_DUB"/>
    <property type="match status" value="1"/>
</dbReference>
<dbReference type="EMBL" id="KB200682">
    <property type="protein sequence ID" value="ESP00761.1"/>
    <property type="molecule type" value="Genomic_DNA"/>
</dbReference>
<dbReference type="RefSeq" id="XP_009048550.1">
    <property type="nucleotide sequence ID" value="XM_009050302.1"/>
</dbReference>
<evidence type="ECO:0000313" key="8">
    <source>
        <dbReference type="EMBL" id="ESP00761.1"/>
    </source>
</evidence>
<dbReference type="InterPro" id="IPR037518">
    <property type="entry name" value="MPN"/>
</dbReference>
<evidence type="ECO:0000256" key="4">
    <source>
        <dbReference type="ARBA" id="ARBA00022833"/>
    </source>
</evidence>
<dbReference type="SUPFAM" id="SSF102712">
    <property type="entry name" value="JAB1/MPN domain"/>
    <property type="match status" value="1"/>
</dbReference>
<dbReference type="KEGG" id="lgi:LOTGIDRAFT_140609"/>
<evidence type="ECO:0000256" key="5">
    <source>
        <dbReference type="ARBA" id="ARBA00023049"/>
    </source>
</evidence>
<evidence type="ECO:0000256" key="1">
    <source>
        <dbReference type="ARBA" id="ARBA00022670"/>
    </source>
</evidence>
<name>V4B008_LOTGI</name>
<dbReference type="Gene3D" id="3.40.140.10">
    <property type="entry name" value="Cytidine Deaminase, domain 2"/>
    <property type="match status" value="1"/>
</dbReference>
<dbReference type="PROSITE" id="PS50249">
    <property type="entry name" value="MPN"/>
    <property type="match status" value="1"/>
</dbReference>
<dbReference type="MEROPS" id="M67.011"/>
<dbReference type="OMA" id="VEMVYVQ"/>
<evidence type="ECO:0000256" key="3">
    <source>
        <dbReference type="ARBA" id="ARBA00022801"/>
    </source>
</evidence>
<dbReference type="AlphaFoldDB" id="V4B008"/>
<reference evidence="8 9" key="1">
    <citation type="journal article" date="2013" name="Nature">
        <title>Insights into bilaterian evolution from three spiralian genomes.</title>
        <authorList>
            <person name="Simakov O."/>
            <person name="Marletaz F."/>
            <person name="Cho S.J."/>
            <person name="Edsinger-Gonzales E."/>
            <person name="Havlak P."/>
            <person name="Hellsten U."/>
            <person name="Kuo D.H."/>
            <person name="Larsson T."/>
            <person name="Lv J."/>
            <person name="Arendt D."/>
            <person name="Savage R."/>
            <person name="Osoegawa K."/>
            <person name="de Jong P."/>
            <person name="Grimwood J."/>
            <person name="Chapman J.A."/>
            <person name="Shapiro H."/>
            <person name="Aerts A."/>
            <person name="Otillar R.P."/>
            <person name="Terry A.Y."/>
            <person name="Boore J.L."/>
            <person name="Grigoriev I.V."/>
            <person name="Lindberg D.R."/>
            <person name="Seaver E.C."/>
            <person name="Weisblat D.A."/>
            <person name="Putnam N.H."/>
            <person name="Rokhsar D.S."/>
        </authorList>
    </citation>
    <scope>NUCLEOTIDE SEQUENCE [LARGE SCALE GENOMIC DNA]</scope>
</reference>
<dbReference type="HOGENOM" id="CLU_037792_0_0_1"/>
<feature type="domain" description="MPN" evidence="7">
    <location>
        <begin position="220"/>
        <end position="350"/>
    </location>
</feature>
<dbReference type="STRING" id="225164.V4B008"/>
<dbReference type="InterPro" id="IPR000555">
    <property type="entry name" value="JAMM/MPN+_dom"/>
</dbReference>
<dbReference type="FunFam" id="3.40.140.10:FF:000053">
    <property type="entry name" value="MPN domain-containing protein CG4751"/>
    <property type="match status" value="1"/>
</dbReference>